<proteinExistence type="inferred from homology"/>
<dbReference type="EC" id="3.4.-.-" evidence="8"/>
<dbReference type="PANTHER" id="PTHR13604:SF0">
    <property type="entry name" value="ABASIC SITE PROCESSING PROTEIN HMCES"/>
    <property type="match status" value="1"/>
</dbReference>
<dbReference type="GO" id="GO:0106300">
    <property type="term" value="P:protein-DNA covalent cross-linking repair"/>
    <property type="evidence" value="ECO:0007669"/>
    <property type="project" value="InterPro"/>
</dbReference>
<gene>
    <name evidence="9" type="primary">yedK_1</name>
    <name evidence="9" type="ORF">ACLFYP115_00943</name>
</gene>
<dbReference type="SUPFAM" id="SSF143081">
    <property type="entry name" value="BB1717-like"/>
    <property type="match status" value="1"/>
</dbReference>
<dbReference type="GO" id="GO:0006508">
    <property type="term" value="P:proteolysis"/>
    <property type="evidence" value="ECO:0007669"/>
    <property type="project" value="UniProtKB-KW"/>
</dbReference>
<evidence type="ECO:0000256" key="5">
    <source>
        <dbReference type="ARBA" id="ARBA00023124"/>
    </source>
</evidence>
<dbReference type="InterPro" id="IPR003738">
    <property type="entry name" value="SRAP"/>
</dbReference>
<reference evidence="9" key="1">
    <citation type="submission" date="2019-11" db="EMBL/GenBank/DDBJ databases">
        <authorList>
            <person name="Feng L."/>
        </authorList>
    </citation>
    <scope>NUCLEOTIDE SEQUENCE</scope>
    <source>
        <strain evidence="9">AcaccaeLFYP115</strain>
    </source>
</reference>
<keyword evidence="3" id="KW-0227">DNA damage</keyword>
<dbReference type="InterPro" id="IPR036590">
    <property type="entry name" value="SRAP-like"/>
</dbReference>
<evidence type="ECO:0000256" key="8">
    <source>
        <dbReference type="RuleBase" id="RU364100"/>
    </source>
</evidence>
<keyword evidence="4 8" id="KW-0378">Hydrolase</keyword>
<keyword evidence="2 8" id="KW-0645">Protease</keyword>
<sequence length="187" mass="21957">MCGRFFIDEQSIRKAENLVKMIDLSLAGRREIFPSQKAPVIFKQGEEYAEELFSWGFSRFDKKGLMINARSETALERKMFRKSLLERRCLIPAAGFYEWDREKNKIAFFKETSPVIFMAGFYKPDQDSSRFVILTTQANRSVRGIHERMPMIIEERHIEDWFGNETFEHLLHIEPESLSHVAAEAKN</sequence>
<evidence type="ECO:0000313" key="9">
    <source>
        <dbReference type="EMBL" id="VYS92213.1"/>
    </source>
</evidence>
<protein>
    <recommendedName>
        <fullName evidence="8">Abasic site processing protein</fullName>
        <ecNumber evidence="8">3.4.-.-</ecNumber>
    </recommendedName>
</protein>
<organism evidence="9">
    <name type="scientific">Anaerostipes caccae</name>
    <dbReference type="NCBI Taxonomy" id="105841"/>
    <lineage>
        <taxon>Bacteria</taxon>
        <taxon>Bacillati</taxon>
        <taxon>Bacillota</taxon>
        <taxon>Clostridia</taxon>
        <taxon>Lachnospirales</taxon>
        <taxon>Lachnospiraceae</taxon>
        <taxon>Anaerostipes</taxon>
    </lineage>
</organism>
<dbReference type="GO" id="GO:0003697">
    <property type="term" value="F:single-stranded DNA binding"/>
    <property type="evidence" value="ECO:0007669"/>
    <property type="project" value="InterPro"/>
</dbReference>
<dbReference type="PANTHER" id="PTHR13604">
    <property type="entry name" value="DC12-RELATED"/>
    <property type="match status" value="1"/>
</dbReference>
<dbReference type="Gene3D" id="3.90.1680.10">
    <property type="entry name" value="SOS response associated peptidase-like"/>
    <property type="match status" value="1"/>
</dbReference>
<evidence type="ECO:0000256" key="3">
    <source>
        <dbReference type="ARBA" id="ARBA00022763"/>
    </source>
</evidence>
<keyword evidence="7" id="KW-0456">Lyase</keyword>
<dbReference type="EMBL" id="CACRSQ010000003">
    <property type="protein sequence ID" value="VYS92213.1"/>
    <property type="molecule type" value="Genomic_DNA"/>
</dbReference>
<name>A0A6N2SEU2_9FIRM</name>
<keyword evidence="5" id="KW-0190">Covalent protein-DNA linkage</keyword>
<dbReference type="Pfam" id="PF02586">
    <property type="entry name" value="SRAP"/>
    <property type="match status" value="1"/>
</dbReference>
<dbReference type="RefSeq" id="WP_006565798.1">
    <property type="nucleotide sequence ID" value="NZ_BAABZP010000001.1"/>
</dbReference>
<dbReference type="GO" id="GO:0008233">
    <property type="term" value="F:peptidase activity"/>
    <property type="evidence" value="ECO:0007669"/>
    <property type="project" value="UniProtKB-KW"/>
</dbReference>
<evidence type="ECO:0000256" key="1">
    <source>
        <dbReference type="ARBA" id="ARBA00008136"/>
    </source>
</evidence>
<evidence type="ECO:0000256" key="2">
    <source>
        <dbReference type="ARBA" id="ARBA00022670"/>
    </source>
</evidence>
<dbReference type="GO" id="GO:0016829">
    <property type="term" value="F:lyase activity"/>
    <property type="evidence" value="ECO:0007669"/>
    <property type="project" value="UniProtKB-KW"/>
</dbReference>
<evidence type="ECO:0000256" key="7">
    <source>
        <dbReference type="ARBA" id="ARBA00023239"/>
    </source>
</evidence>
<keyword evidence="6" id="KW-0238">DNA-binding</keyword>
<dbReference type="AlphaFoldDB" id="A0A6N2SEU2"/>
<accession>A0A6N2SEU2</accession>
<comment type="similarity">
    <text evidence="1 8">Belongs to the SOS response-associated peptidase family.</text>
</comment>
<evidence type="ECO:0000256" key="6">
    <source>
        <dbReference type="ARBA" id="ARBA00023125"/>
    </source>
</evidence>
<evidence type="ECO:0000256" key="4">
    <source>
        <dbReference type="ARBA" id="ARBA00022801"/>
    </source>
</evidence>